<evidence type="ECO:0000313" key="1">
    <source>
        <dbReference type="EMBL" id="AXQ70054.1"/>
    </source>
</evidence>
<reference evidence="1" key="1">
    <citation type="submission" date="2018-07" db="EMBL/GenBank/DDBJ databases">
        <authorList>
            <person name="Wilson K.M."/>
            <person name="Ely B."/>
        </authorList>
    </citation>
    <scope>NUCLEOTIDE SEQUENCE</scope>
</reference>
<name>A0A385EDU2_9CAUD</name>
<evidence type="ECO:0000313" key="2">
    <source>
        <dbReference type="Proteomes" id="UP000259683"/>
    </source>
</evidence>
<gene>
    <name evidence="1" type="ORF">CcrSC_gp472</name>
</gene>
<dbReference type="EMBL" id="MH588547">
    <property type="protein sequence ID" value="AXQ70054.1"/>
    <property type="molecule type" value="Genomic_DNA"/>
</dbReference>
<sequence length="172" mass="19615">MNHNEMAVLYVTDRCDDDGDTYIFLTFDNEDEANALERRLSSALSRTHSNDGLSYEAYRRRRLAALVEVEPALDSFSPFHEMNHQRMSFHVDVVPLRQAPRTRMQVSQHQPSAIAQDIGRQEIDSLRLAGMNVERALLEHAYHILLADMPRHEINDSATMAAIRAVVIDKVA</sequence>
<protein>
    <submittedName>
        <fullName evidence="1">Uncharacterized protein</fullName>
    </submittedName>
</protein>
<reference evidence="1" key="2">
    <citation type="submission" date="2021-07" db="EMBL/GenBank/DDBJ databases">
        <title>Giant CbK-like Caulobacter bacteriophages have genetically divergent genomes.</title>
        <authorList>
            <person name="Wilson K."/>
            <person name="Ely B."/>
        </authorList>
    </citation>
    <scope>NUCLEOTIDE SEQUENCE</scope>
</reference>
<accession>A0A385EDU2</accession>
<keyword evidence="2" id="KW-1185">Reference proteome</keyword>
<dbReference type="Proteomes" id="UP000259683">
    <property type="component" value="Segment"/>
</dbReference>
<organism evidence="1 2">
    <name type="scientific">Caulobacter phage CcrSC</name>
    <dbReference type="NCBI Taxonomy" id="2283272"/>
    <lineage>
        <taxon>Viruses</taxon>
        <taxon>Duplodnaviria</taxon>
        <taxon>Heunggongvirae</taxon>
        <taxon>Uroviricota</taxon>
        <taxon>Caudoviricetes</taxon>
        <taxon>Jeanschmidtviridae</taxon>
        <taxon>Bertelyvirus</taxon>
        <taxon>Bertelyvirus SC</taxon>
    </lineage>
</organism>
<proteinExistence type="predicted"/>